<accession>A0A0F9FYR1</accession>
<protein>
    <submittedName>
        <fullName evidence="1">Uncharacterized protein</fullName>
    </submittedName>
</protein>
<sequence>MPETRIDATTTGTNQQDDFEVPALQTDGATGQDETEWMNTNFNSWYGYYKTIPELTSVIDAKATWTIGKGFTEQAVTITILSDIKGWGKDTF</sequence>
<dbReference type="AlphaFoldDB" id="A0A0F9FYR1"/>
<feature type="non-terminal residue" evidence="1">
    <location>
        <position position="92"/>
    </location>
</feature>
<name>A0A0F9FYR1_9ZZZZ</name>
<comment type="caution">
    <text evidence="1">The sequence shown here is derived from an EMBL/GenBank/DDBJ whole genome shotgun (WGS) entry which is preliminary data.</text>
</comment>
<reference evidence="1" key="1">
    <citation type="journal article" date="2015" name="Nature">
        <title>Complex archaea that bridge the gap between prokaryotes and eukaryotes.</title>
        <authorList>
            <person name="Spang A."/>
            <person name="Saw J.H."/>
            <person name="Jorgensen S.L."/>
            <person name="Zaremba-Niedzwiedzka K."/>
            <person name="Martijn J."/>
            <person name="Lind A.E."/>
            <person name="van Eijk R."/>
            <person name="Schleper C."/>
            <person name="Guy L."/>
            <person name="Ettema T.J."/>
        </authorList>
    </citation>
    <scope>NUCLEOTIDE SEQUENCE</scope>
</reference>
<evidence type="ECO:0000313" key="1">
    <source>
        <dbReference type="EMBL" id="KKL83391.1"/>
    </source>
</evidence>
<proteinExistence type="predicted"/>
<gene>
    <name evidence="1" type="ORF">LCGC14_1975160</name>
</gene>
<organism evidence="1">
    <name type="scientific">marine sediment metagenome</name>
    <dbReference type="NCBI Taxonomy" id="412755"/>
    <lineage>
        <taxon>unclassified sequences</taxon>
        <taxon>metagenomes</taxon>
        <taxon>ecological metagenomes</taxon>
    </lineage>
</organism>
<dbReference type="EMBL" id="LAZR01021988">
    <property type="protein sequence ID" value="KKL83391.1"/>
    <property type="molecule type" value="Genomic_DNA"/>
</dbReference>